<protein>
    <submittedName>
        <fullName evidence="8">Radical SAM protein</fullName>
    </submittedName>
</protein>
<dbReference type="NCBIfam" id="TIGR04085">
    <property type="entry name" value="rSAM_more_4Fe4S"/>
    <property type="match status" value="1"/>
</dbReference>
<proteinExistence type="predicted"/>
<organism evidence="8 9">
    <name type="scientific">Pallidibacillus thermolactis</name>
    <dbReference type="NCBI Taxonomy" id="251051"/>
    <lineage>
        <taxon>Bacteria</taxon>
        <taxon>Bacillati</taxon>
        <taxon>Bacillota</taxon>
        <taxon>Bacilli</taxon>
        <taxon>Bacillales</taxon>
        <taxon>Bacillaceae</taxon>
        <taxon>Pallidibacillus</taxon>
    </lineage>
</organism>
<keyword evidence="3" id="KW-0949">S-adenosyl-L-methionine</keyword>
<dbReference type="InterPro" id="IPR013785">
    <property type="entry name" value="Aldolase_TIM"/>
</dbReference>
<dbReference type="SFLD" id="SFLDG01067">
    <property type="entry name" value="SPASM/twitch_domain_containing"/>
    <property type="match status" value="1"/>
</dbReference>
<dbReference type="Gene3D" id="3.20.20.70">
    <property type="entry name" value="Aldolase class I"/>
    <property type="match status" value="1"/>
</dbReference>
<dbReference type="PANTHER" id="PTHR43787:SF3">
    <property type="entry name" value="ARYLSULFATASE REGULATORY PROTEIN"/>
    <property type="match status" value="1"/>
</dbReference>
<dbReference type="SFLD" id="SFLDG01386">
    <property type="entry name" value="main_SPASM_domain-containing"/>
    <property type="match status" value="1"/>
</dbReference>
<dbReference type="InterPro" id="IPR006638">
    <property type="entry name" value="Elp3/MiaA/NifB-like_rSAM"/>
</dbReference>
<gene>
    <name evidence="8" type="ORF">OEV82_02520</name>
</gene>
<evidence type="ECO:0000256" key="1">
    <source>
        <dbReference type="ARBA" id="ARBA00001966"/>
    </source>
</evidence>
<comment type="caution">
    <text evidence="8">The sequence shown here is derived from an EMBL/GenBank/DDBJ whole genome shotgun (WGS) entry which is preliminary data.</text>
</comment>
<evidence type="ECO:0000256" key="4">
    <source>
        <dbReference type="ARBA" id="ARBA00022723"/>
    </source>
</evidence>
<dbReference type="SUPFAM" id="SSF102114">
    <property type="entry name" value="Radical SAM enzymes"/>
    <property type="match status" value="1"/>
</dbReference>
<sequence length="450" mass="51702">MVQNKYVPSKFNALSHTEDGGLMLYNSYSGAMVHFSPEEKEIVMTSLRRDGIPELDHEVKKELYDNGFIVLSKINEKKRAEFLHHSMHRTDQMHLILMTTEQCNFRCTYCYQHFVKGKMKPEVVKGVKELVNERAKTLSNLHISWFGGEPLLEFKTIEELSKSFLEACEAHDISYSADISTNAWFLTRDVFDKLISWGVRTYMITIDGVGEMHDRTRHLAGGQGTFDRIIENLKAVKESDEEFDITIRVNFDRENMKEVSELIKFVRDHFSDDQRFGMFFRPVGKWGGKNDDELPICNHIISNQKIWDFQEEAVQQGVSMSPIVAGSMMPTASVCYAAKPNSLVIGSDGQVYKCTTVLDEDVNKVGHIYEDGTLDLDYDKLAFWVTNGEENDSGCQSCFFRPACQGNHCPWYRVVTGERPCPYEKRNVRKVLNLIWKNSLMQEEKAKATV</sequence>
<dbReference type="CDD" id="cd01335">
    <property type="entry name" value="Radical_SAM"/>
    <property type="match status" value="1"/>
</dbReference>
<dbReference type="InterPro" id="IPR023867">
    <property type="entry name" value="Sulphatase_maturase_rSAM"/>
</dbReference>
<keyword evidence="6" id="KW-0411">Iron-sulfur</keyword>
<dbReference type="EMBL" id="JAOUSE010000004">
    <property type="protein sequence ID" value="MCU9593330.1"/>
    <property type="molecule type" value="Genomic_DNA"/>
</dbReference>
<dbReference type="SMART" id="SM00729">
    <property type="entry name" value="Elp3"/>
    <property type="match status" value="1"/>
</dbReference>
<evidence type="ECO:0000313" key="9">
    <source>
        <dbReference type="Proteomes" id="UP001208656"/>
    </source>
</evidence>
<evidence type="ECO:0000256" key="6">
    <source>
        <dbReference type="ARBA" id="ARBA00023014"/>
    </source>
</evidence>
<dbReference type="PROSITE" id="PS51918">
    <property type="entry name" value="RADICAL_SAM"/>
    <property type="match status" value="1"/>
</dbReference>
<accession>A0ABT2WCU8</accession>
<keyword evidence="5" id="KW-0408">Iron</keyword>
<evidence type="ECO:0000259" key="7">
    <source>
        <dbReference type="PROSITE" id="PS51918"/>
    </source>
</evidence>
<keyword evidence="9" id="KW-1185">Reference proteome</keyword>
<comment type="cofactor">
    <cofactor evidence="1">
        <name>[4Fe-4S] cluster</name>
        <dbReference type="ChEBI" id="CHEBI:49883"/>
    </cofactor>
</comment>
<dbReference type="PANTHER" id="PTHR43787">
    <property type="entry name" value="FEMO COFACTOR BIOSYNTHESIS PROTEIN NIFB-RELATED"/>
    <property type="match status" value="1"/>
</dbReference>
<keyword evidence="4" id="KW-0479">Metal-binding</keyword>
<dbReference type="Proteomes" id="UP001208656">
    <property type="component" value="Unassembled WGS sequence"/>
</dbReference>
<dbReference type="InterPro" id="IPR023885">
    <property type="entry name" value="4Fe4S-binding_SPASM_dom"/>
</dbReference>
<dbReference type="InterPro" id="IPR007197">
    <property type="entry name" value="rSAM"/>
</dbReference>
<reference evidence="8 9" key="1">
    <citation type="submission" date="2022-10" db="EMBL/GenBank/DDBJ databases">
        <title>Description of Fervidibacillus gen. nov. in the family Fervidibacillaceae fam. nov. with two species, Fervidibacillus albus sp. nov., and Fervidibacillus halotolerans sp. nov., isolated from tidal flat sediments.</title>
        <authorList>
            <person name="Kwon K.K."/>
            <person name="Yang S.-H."/>
        </authorList>
    </citation>
    <scope>NUCLEOTIDE SEQUENCE [LARGE SCALE GENOMIC DNA]</scope>
    <source>
        <strain evidence="8 9">DSM 23332</strain>
    </source>
</reference>
<evidence type="ECO:0000256" key="5">
    <source>
        <dbReference type="ARBA" id="ARBA00023004"/>
    </source>
</evidence>
<dbReference type="SFLD" id="SFLDG01384">
    <property type="entry name" value="thioether_bond_formation_requi"/>
    <property type="match status" value="1"/>
</dbReference>
<evidence type="ECO:0000256" key="3">
    <source>
        <dbReference type="ARBA" id="ARBA00022691"/>
    </source>
</evidence>
<keyword evidence="2" id="KW-0004">4Fe-4S</keyword>
<evidence type="ECO:0000313" key="8">
    <source>
        <dbReference type="EMBL" id="MCU9593330.1"/>
    </source>
</evidence>
<dbReference type="SFLD" id="SFLDS00029">
    <property type="entry name" value="Radical_SAM"/>
    <property type="match status" value="1"/>
</dbReference>
<dbReference type="InterPro" id="IPR058240">
    <property type="entry name" value="rSAM_sf"/>
</dbReference>
<dbReference type="RefSeq" id="WP_263060898.1">
    <property type="nucleotide sequence ID" value="NZ_JAOUSE010000004.1"/>
</dbReference>
<evidence type="ECO:0000256" key="2">
    <source>
        <dbReference type="ARBA" id="ARBA00022485"/>
    </source>
</evidence>
<dbReference type="Pfam" id="PF04055">
    <property type="entry name" value="Radical_SAM"/>
    <property type="match status" value="1"/>
</dbReference>
<name>A0ABT2WCU8_9BACI</name>
<feature type="domain" description="Radical SAM core" evidence="7">
    <location>
        <begin position="89"/>
        <end position="312"/>
    </location>
</feature>